<dbReference type="Proteomes" id="UP000593567">
    <property type="component" value="Unassembled WGS sequence"/>
</dbReference>
<evidence type="ECO:0000313" key="3">
    <source>
        <dbReference type="Proteomes" id="UP000593567"/>
    </source>
</evidence>
<accession>A0A7J7J121</accession>
<keyword evidence="1" id="KW-1133">Transmembrane helix</keyword>
<reference evidence="2" key="1">
    <citation type="submission" date="2020-06" db="EMBL/GenBank/DDBJ databases">
        <title>Draft genome of Bugula neritina, a colonial animal packing powerful symbionts and potential medicines.</title>
        <authorList>
            <person name="Rayko M."/>
        </authorList>
    </citation>
    <scope>NUCLEOTIDE SEQUENCE [LARGE SCALE GENOMIC DNA]</scope>
    <source>
        <strain evidence="2">Kwan_BN1</strain>
    </source>
</reference>
<proteinExistence type="predicted"/>
<organism evidence="2 3">
    <name type="scientific">Bugula neritina</name>
    <name type="common">Brown bryozoan</name>
    <name type="synonym">Sertularia neritina</name>
    <dbReference type="NCBI Taxonomy" id="10212"/>
    <lineage>
        <taxon>Eukaryota</taxon>
        <taxon>Metazoa</taxon>
        <taxon>Spiralia</taxon>
        <taxon>Lophotrochozoa</taxon>
        <taxon>Bryozoa</taxon>
        <taxon>Gymnolaemata</taxon>
        <taxon>Cheilostomatida</taxon>
        <taxon>Flustrina</taxon>
        <taxon>Buguloidea</taxon>
        <taxon>Bugulidae</taxon>
        <taxon>Bugula</taxon>
    </lineage>
</organism>
<keyword evidence="3" id="KW-1185">Reference proteome</keyword>
<protein>
    <submittedName>
        <fullName evidence="2">Uncharacterized protein</fullName>
    </submittedName>
</protein>
<dbReference type="EMBL" id="VXIV02003231">
    <property type="protein sequence ID" value="KAF6019426.1"/>
    <property type="molecule type" value="Genomic_DNA"/>
</dbReference>
<feature type="transmembrane region" description="Helical" evidence="1">
    <location>
        <begin position="16"/>
        <end position="38"/>
    </location>
</feature>
<evidence type="ECO:0000313" key="2">
    <source>
        <dbReference type="EMBL" id="KAF6019426.1"/>
    </source>
</evidence>
<dbReference type="AlphaFoldDB" id="A0A7J7J121"/>
<name>A0A7J7J121_BUGNE</name>
<evidence type="ECO:0000256" key="1">
    <source>
        <dbReference type="SAM" id="Phobius"/>
    </source>
</evidence>
<keyword evidence="1" id="KW-0472">Membrane</keyword>
<sequence length="176" mass="19682">MALCSRNIMISGLTCWQSITIMAVIIVLVLVPVISWIIHRQLKNKKSRKPPTPLMYITTVVPSRSSDIDIPTLVALTCYNLPLPIHACYGSTVGFYPPFILVTTVLIELCCAVQVMKGKAVIATLEYDIKVTPWYLVLIYSTPTWEGDIFSSRICCTSCYNLNRQALVAIKTVRIL</sequence>
<keyword evidence="1" id="KW-0812">Transmembrane</keyword>
<gene>
    <name evidence="2" type="ORF">EB796_022273</name>
</gene>
<comment type="caution">
    <text evidence="2">The sequence shown here is derived from an EMBL/GenBank/DDBJ whole genome shotgun (WGS) entry which is preliminary data.</text>
</comment>